<feature type="transmembrane region" description="Helical" evidence="2">
    <location>
        <begin position="103"/>
        <end position="124"/>
    </location>
</feature>
<dbReference type="EMBL" id="JBBEGM010000014">
    <property type="protein sequence ID" value="MEJ2864865.1"/>
    <property type="molecule type" value="Genomic_DNA"/>
</dbReference>
<dbReference type="Proteomes" id="UP001369736">
    <property type="component" value="Unassembled WGS sequence"/>
</dbReference>
<evidence type="ECO:0000313" key="4">
    <source>
        <dbReference type="Proteomes" id="UP001369736"/>
    </source>
</evidence>
<name>A0ABU8MBY6_9PSEU</name>
<accession>A0ABU8MBY6</accession>
<organism evidence="3 4">
    <name type="scientific">Actinomycetospora flava</name>
    <dbReference type="NCBI Taxonomy" id="3129232"/>
    <lineage>
        <taxon>Bacteria</taxon>
        <taxon>Bacillati</taxon>
        <taxon>Actinomycetota</taxon>
        <taxon>Actinomycetes</taxon>
        <taxon>Pseudonocardiales</taxon>
        <taxon>Pseudonocardiaceae</taxon>
        <taxon>Actinomycetospora</taxon>
    </lineage>
</organism>
<feature type="compositionally biased region" description="Basic and acidic residues" evidence="1">
    <location>
        <begin position="1"/>
        <end position="10"/>
    </location>
</feature>
<evidence type="ECO:0000256" key="1">
    <source>
        <dbReference type="SAM" id="MobiDB-lite"/>
    </source>
</evidence>
<evidence type="ECO:0000256" key="2">
    <source>
        <dbReference type="SAM" id="Phobius"/>
    </source>
</evidence>
<dbReference type="RefSeq" id="WP_337706235.1">
    <property type="nucleotide sequence ID" value="NZ_JBBEGM010000014.1"/>
</dbReference>
<gene>
    <name evidence="3" type="ORF">WCD58_27155</name>
</gene>
<feature type="transmembrane region" description="Helical" evidence="2">
    <location>
        <begin position="161"/>
        <end position="183"/>
    </location>
</feature>
<sequence>MSSAERADQHDPDDEGETPPRSWSPHAPTPPHGGERPGVTSTGSWVSPDRWTSPAGVPRAATRRERSRGAGRPTPPGGFATGSFPRRAEPPERLVGTRRRLVALARVLAGGLVVLAVVVVVAPWFLGGPGPGVDTVIGHLVGAAAAVAGTAIAAHRRTSPVVAVVAAASVPVILFLVLAIVWWR</sequence>
<evidence type="ECO:0000313" key="3">
    <source>
        <dbReference type="EMBL" id="MEJ2864865.1"/>
    </source>
</evidence>
<feature type="transmembrane region" description="Helical" evidence="2">
    <location>
        <begin position="136"/>
        <end position="154"/>
    </location>
</feature>
<keyword evidence="2" id="KW-0812">Transmembrane</keyword>
<comment type="caution">
    <text evidence="3">The sequence shown here is derived from an EMBL/GenBank/DDBJ whole genome shotgun (WGS) entry which is preliminary data.</text>
</comment>
<reference evidence="3 4" key="1">
    <citation type="submission" date="2024-03" db="EMBL/GenBank/DDBJ databases">
        <title>Actinomycetospora sp. OC33-EN07, a novel actinomycete isolated from wild orchid (Aerides multiflora).</title>
        <authorList>
            <person name="Suriyachadkun C."/>
        </authorList>
    </citation>
    <scope>NUCLEOTIDE SEQUENCE [LARGE SCALE GENOMIC DNA]</scope>
    <source>
        <strain evidence="3 4">OC33-EN07</strain>
    </source>
</reference>
<proteinExistence type="predicted"/>
<keyword evidence="2" id="KW-0472">Membrane</keyword>
<keyword evidence="2" id="KW-1133">Transmembrane helix</keyword>
<keyword evidence="4" id="KW-1185">Reference proteome</keyword>
<protein>
    <submittedName>
        <fullName evidence="3">Uncharacterized protein</fullName>
    </submittedName>
</protein>
<feature type="region of interest" description="Disordered" evidence="1">
    <location>
        <begin position="1"/>
        <end position="90"/>
    </location>
</feature>